<comment type="caution">
    <text evidence="6">The sequence shown here is derived from an EMBL/GenBank/DDBJ whole genome shotgun (WGS) entry which is preliminary data.</text>
</comment>
<feature type="domain" description="CBS" evidence="5">
    <location>
        <begin position="126"/>
        <end position="187"/>
    </location>
</feature>
<dbReference type="SMART" id="SM01091">
    <property type="entry name" value="CorC_HlyC"/>
    <property type="match status" value="1"/>
</dbReference>
<dbReference type="InterPro" id="IPR016169">
    <property type="entry name" value="FAD-bd_PCMH_sub2"/>
</dbReference>
<evidence type="ECO:0000256" key="3">
    <source>
        <dbReference type="ARBA" id="ARBA00023122"/>
    </source>
</evidence>
<dbReference type="CDD" id="cd04590">
    <property type="entry name" value="CBS_pair_CorC_HlyC_assoc"/>
    <property type="match status" value="1"/>
</dbReference>
<dbReference type="InterPro" id="IPR005170">
    <property type="entry name" value="Transptr-assoc_dom"/>
</dbReference>
<dbReference type="GO" id="GO:0050660">
    <property type="term" value="F:flavin adenine dinucleotide binding"/>
    <property type="evidence" value="ECO:0007669"/>
    <property type="project" value="InterPro"/>
</dbReference>
<dbReference type="PANTHER" id="PTHR22777:SF27">
    <property type="entry name" value="MAGNESIUM AND COBALT EFFLUX PROTEIN CORC"/>
    <property type="match status" value="1"/>
</dbReference>
<evidence type="ECO:0000256" key="1">
    <source>
        <dbReference type="ARBA" id="ARBA00006446"/>
    </source>
</evidence>
<dbReference type="SMART" id="SM00116">
    <property type="entry name" value="CBS"/>
    <property type="match status" value="2"/>
</dbReference>
<dbReference type="InterPro" id="IPR046342">
    <property type="entry name" value="CBS_dom_sf"/>
</dbReference>
<dbReference type="Pfam" id="PF00571">
    <property type="entry name" value="CBS"/>
    <property type="match status" value="2"/>
</dbReference>
<dbReference type="Gene3D" id="3.10.580.10">
    <property type="entry name" value="CBS-domain"/>
    <property type="match status" value="1"/>
</dbReference>
<dbReference type="SUPFAM" id="SSF56176">
    <property type="entry name" value="FAD-binding/transporter-associated domain-like"/>
    <property type="match status" value="1"/>
</dbReference>
<dbReference type="FunFam" id="3.10.580.10:FF:000002">
    <property type="entry name" value="Magnesium/cobalt efflux protein CorC"/>
    <property type="match status" value="1"/>
</dbReference>
<dbReference type="Pfam" id="PF03471">
    <property type="entry name" value="CorC_HlyC"/>
    <property type="match status" value="1"/>
</dbReference>
<evidence type="ECO:0000313" key="6">
    <source>
        <dbReference type="EMBL" id="GAO98745.1"/>
    </source>
</evidence>
<dbReference type="PROSITE" id="PS51371">
    <property type="entry name" value="CBS"/>
    <property type="match status" value="1"/>
</dbReference>
<name>A0A0K8MDX4_9PROT</name>
<dbReference type="STRING" id="1629334.Cva_01413"/>
<comment type="similarity">
    <text evidence="1">Belongs to the UPF0053 family. Hemolysin C subfamily.</text>
</comment>
<dbReference type="Proteomes" id="UP000036771">
    <property type="component" value="Unassembled WGS sequence"/>
</dbReference>
<dbReference type="OrthoDB" id="9805314at2"/>
<dbReference type="SUPFAM" id="SSF54631">
    <property type="entry name" value="CBS-domain pair"/>
    <property type="match status" value="1"/>
</dbReference>
<evidence type="ECO:0000259" key="5">
    <source>
        <dbReference type="PROSITE" id="PS51371"/>
    </source>
</evidence>
<dbReference type="GO" id="GO:0005886">
    <property type="term" value="C:plasma membrane"/>
    <property type="evidence" value="ECO:0007669"/>
    <property type="project" value="TreeGrafter"/>
</dbReference>
<accession>A0A0K8MDX4</accession>
<dbReference type="InterPro" id="IPR044751">
    <property type="entry name" value="Ion_transp-like_CBS"/>
</dbReference>
<dbReference type="InterPro" id="IPR036318">
    <property type="entry name" value="FAD-bd_PCMH-like_sf"/>
</dbReference>
<evidence type="ECO:0000256" key="4">
    <source>
        <dbReference type="PROSITE-ProRule" id="PRU00703"/>
    </source>
</evidence>
<organism evidence="6 7">
    <name type="scientific">Caedimonas varicaedens</name>
    <dbReference type="NCBI Taxonomy" id="1629334"/>
    <lineage>
        <taxon>Bacteria</taxon>
        <taxon>Pseudomonadati</taxon>
        <taxon>Pseudomonadota</taxon>
        <taxon>Alphaproteobacteria</taxon>
        <taxon>Holosporales</taxon>
        <taxon>Caedimonadaceae</taxon>
        <taxon>Caedimonas</taxon>
    </lineage>
</organism>
<dbReference type="Gene3D" id="3.30.465.10">
    <property type="match status" value="1"/>
</dbReference>
<dbReference type="InterPro" id="IPR000644">
    <property type="entry name" value="CBS_dom"/>
</dbReference>
<evidence type="ECO:0000313" key="7">
    <source>
        <dbReference type="Proteomes" id="UP000036771"/>
    </source>
</evidence>
<keyword evidence="7" id="KW-1185">Reference proteome</keyword>
<dbReference type="PANTHER" id="PTHR22777">
    <property type="entry name" value="HEMOLYSIN-RELATED"/>
    <property type="match status" value="1"/>
</dbReference>
<keyword evidence="3 4" id="KW-0129">CBS domain</keyword>
<gene>
    <name evidence="6" type="primary">tlyC</name>
    <name evidence="6" type="ORF">Cva_01413</name>
</gene>
<proteinExistence type="inferred from homology"/>
<dbReference type="EMBL" id="BBVC01000085">
    <property type="protein sequence ID" value="GAO98745.1"/>
    <property type="molecule type" value="Genomic_DNA"/>
</dbReference>
<evidence type="ECO:0000256" key="2">
    <source>
        <dbReference type="ARBA" id="ARBA00022737"/>
    </source>
</evidence>
<reference evidence="6 7" key="1">
    <citation type="submission" date="2015-03" db="EMBL/GenBank/DDBJ databases">
        <title>Caedibacter varicaedens, whole genome shotgun sequence.</title>
        <authorList>
            <person name="Suzuki H."/>
            <person name="Dapper A.L."/>
            <person name="Gibson A.K."/>
            <person name="Jackson C."/>
            <person name="Lee H."/>
            <person name="Pejaver V.R."/>
            <person name="Doak T."/>
            <person name="Lynch M."/>
        </authorList>
    </citation>
    <scope>NUCLEOTIDE SEQUENCE [LARGE SCALE GENOMIC DNA]</scope>
</reference>
<sequence>MAHPVIERFLKILFRKNPDSVRKTITELIQESPQEGSSSLNSEERTLLSNVLRLRDMSVDDVKIPRADIIAISVDIKFTELIKLISETPFTRLPVYHHTLDDLLGHIHVKDIALHAKNSDFNIRNIIQQVLFVPPSMRLLDLLLQMRSTQIPMAYVVDEYGGVDGLVTSWDIIREILGDLQDDHTPEISSQITSLDDGTYIIDARLLVEDLEERVGKILTDEERQEDIETVGGLIMYLAGRVPDCKEVISHSSGIEFEVLEASPRSITRLRLRPVKP</sequence>
<keyword evidence="2" id="KW-0677">Repeat</keyword>
<dbReference type="AlphaFoldDB" id="A0A0K8MDX4"/>
<protein>
    <submittedName>
        <fullName evidence="6">Hemolysin C</fullName>
    </submittedName>
</protein>